<dbReference type="PROSITE" id="PS51820">
    <property type="entry name" value="PA14"/>
    <property type="match status" value="1"/>
</dbReference>
<dbReference type="InterPro" id="IPR037524">
    <property type="entry name" value="PA14/GLEYA"/>
</dbReference>
<comment type="caution">
    <text evidence="2">The sequence shown here is derived from an EMBL/GenBank/DDBJ whole genome shotgun (WGS) entry which is preliminary data.</text>
</comment>
<evidence type="ECO:0000313" key="3">
    <source>
        <dbReference type="Proteomes" id="UP000677244"/>
    </source>
</evidence>
<dbReference type="Proteomes" id="UP000677244">
    <property type="component" value="Unassembled WGS sequence"/>
</dbReference>
<dbReference type="RefSeq" id="WP_209143177.1">
    <property type="nucleotide sequence ID" value="NZ_JAGHKO010000014.1"/>
</dbReference>
<reference evidence="2 3" key="1">
    <citation type="submission" date="2021-03" db="EMBL/GenBank/DDBJ databases">
        <title>Assistant Professor.</title>
        <authorList>
            <person name="Huq M.A."/>
        </authorList>
    </citation>
    <scope>NUCLEOTIDE SEQUENCE [LARGE SCALE GENOMIC DNA]</scope>
    <source>
        <strain evidence="2 3">MAH-29</strain>
    </source>
</reference>
<keyword evidence="3" id="KW-1185">Reference proteome</keyword>
<dbReference type="Gene3D" id="2.60.120.260">
    <property type="entry name" value="Galactose-binding domain-like"/>
    <property type="match status" value="1"/>
</dbReference>
<dbReference type="EMBL" id="JAGHKO010000014">
    <property type="protein sequence ID" value="MBO9204514.1"/>
    <property type="molecule type" value="Genomic_DNA"/>
</dbReference>
<evidence type="ECO:0000259" key="1">
    <source>
        <dbReference type="PROSITE" id="PS51820"/>
    </source>
</evidence>
<dbReference type="Pfam" id="PF07691">
    <property type="entry name" value="PA14"/>
    <property type="match status" value="1"/>
</dbReference>
<organism evidence="2 3">
    <name type="scientific">Niastella soli</name>
    <dbReference type="NCBI Taxonomy" id="2821487"/>
    <lineage>
        <taxon>Bacteria</taxon>
        <taxon>Pseudomonadati</taxon>
        <taxon>Bacteroidota</taxon>
        <taxon>Chitinophagia</taxon>
        <taxon>Chitinophagales</taxon>
        <taxon>Chitinophagaceae</taxon>
        <taxon>Niastella</taxon>
    </lineage>
</organism>
<accession>A0ABS3Z2X6</accession>
<protein>
    <recommendedName>
        <fullName evidence="1">PA14 domain-containing protein</fullName>
    </recommendedName>
</protein>
<gene>
    <name evidence="2" type="ORF">J7I42_29775</name>
</gene>
<feature type="domain" description="PA14" evidence="1">
    <location>
        <begin position="637"/>
        <end position="791"/>
    </location>
</feature>
<sequence length="2658" mass="296327">MILSLALRYQKHIALFLLSISFVQFTIAERIGMRYDPYRRVTHYSSLPFGTGNAYVPLKQPQIDNSNNRPIITLDKTVANRPFIGGPTQPESQSFTSVNSNNMVDLFSGDFSYNIPLLDVGGYPVNIAYHSGITMDEEASWVGLGWNINPGTITRNMRGVPDDFNGGADTMRKVSNIKANDNWGVTVGGDQELFGISAEWKNKVLEVDTFSKGITIGASVGVFHNTYNGWGFETSVNASLNSGSKAFLPMTGGMSVTNNSQTGISIQPSLSMQFSRHNQAQDAGWGAGVHVAAPYNSRTGLKAIQMGLNTNQWQKKKGEARYGASAGYGNLSFAWGTYSPYITMPMTNSNTSVTVKVGDEKKGLHYNVFISGYWGSEYIAPADTSVALPVFGYLNYQNLVGKWDALTDFNREKEITYRETPAVPHIAVPAYTYDVFSISGEGTGGSFRPYRGDIGFIADHRIGSKTTSVAASLDLGFGDAVHGGVDMNNNFSYSQSGPWESQNDIGDTVNFRNSQGLFEAAYFRNPAEKAINTTAFYDAIGGDDVVVPSLKQSSNSSSIIVASNALNLYNQKKKVGSKTLDRKSAVRNTRDKRSQVISYLTASEASVVGLDKYINHYKINQFGSRLCDDVSVDDRERDGTGLRGYFYPNTQLKGTYWEPTKLDPTIFFNFDKGSPYNIFKGIGKTDTPLDKRFPSDYWSGRWLGRLKAPATGSFTFGFKWNDNFRFWINDSLVLDKWRPKGPQDWDTIQVNLLKDHFYNVRLEFNELTNYAAFEWAWRRPDKPERKFEKENKTAVETQYLYPPVEVDTAIVNKVVTREDRVNNFRKSNHISEVDVLNPDGRRYVYGIPVYNIEQKEVSFSINDGNGKNNLTGLTTYSTQENSTENVSGKQGFYSRQEIPAYAHSFLLTGILSPDYVDLTGNGISDDDQGDAVKFNYAKSAGIASPFEWRAPYSDSANFAEGLKTYNRDDKANYISGKKEMWYLHSIESKTMVATFTLDERKDMLEMIESSGTKENRGKARCLKQIDLYSKADFLKDPVHATPIKTVHFEYSYELCRGINRYGNKQGNDSGKLTLKKIWFTYNNNKKGQLNPYEFYYHNNNPRYITNATDKWGTYKDPGQNPGATTGNPLSNADYPYALQDSALAAYNASAWTLDSIKLPSGGRMKVKYESDDYAYVQNKRATQMMELAGFGLTSAKSACTDNLYSVYSNASTKDHLFAFVRIPETVNNKQELYSRYLKGLDTLYFRLFVQMPNNDGYGSGSDYVPCYASPDITASNWYGITSDPHIMYIKLAGVTDEGNDRGPLSPLAEAAVNFLRLNLPSKAFENSEPGDKLNAMQAVKMIVPQIPEIANMLVGYSTSARLHGMVQKTTPARSFVRLTCPSRKKYGGGLRVKTILIYDHWKKMAGGKETVYGQNYDYTMPEIENGDTTRISSGVAAWEPVIGGEENPFHLPIEYKDRVSIMAPTAGMYSEEPLGEAFFPGASIGYRNVRVRSINTNKLKSANGYSETRFYTTYDFPTTTDRSVLDMDTKKRFKPLLNNFLRINAMSYLTISQGFKVELNDMNGKLRSEATYSENDSAGPVSYTENFYRVENYDETHKRLNNLVTTIDPAGNIDTVATIGKDVELMADMREQVSKSIGANINLNSDLFEVGGWPVIIPDLLNLLQKETNQFRSAAMTKVIYRYGIIDSVVHIEKGSKVSTKNMLYDAETGDPLLTRTQNEFNDPVYQFTYPAHWAYKGIGPAYQNIDAMLDHLQVRGGKIIQGLNKPATDYLAAGDELLVYSRQSLTAEGCAAGDIATFPDSYKLWVIDSGSVSGGTSQFYLVDKNGTPFSGNDVTLKVIRSGHRNINGAVGSVASLVSPLRRGADEKYHLVFDAATRVIAADASEMAEYWKVADKRKSDFTKSCVAVVDPVDSARFAASACSCLKPFFEYLIKSHQLFIKDFEQLKTIETLVNEAGMNVSGCPILQENLHETFKPVTASPTLDYYACRIGSVNIDMKRRVPSNTSFYEMLESYCTPDGTVIFKKPGVVQPKPDTVTVRITPDFSASLLSTQTCPTFRDSLTLVDSVSDKLITENNLNLGGYERNALAVMEFSKVRQVPGVANILSARLFLQADQRGHYNTMWPNANSVNPVDTLSVSLITPGWYSKTPLTSYHEQIYNSEWHREVKRSVPFQNDTIDVKEYVEGYRNNTYTSTSFMLAQGGGDFHVDSSVCTFGEFVEPPGYLQSGYGNYYSTWYSQRYADPAKWPVMEITYVMPVAPVDTAGVELRYNSTLKCTEITGAECYSAVTDVAVNPYQYGILGNFRPLRGYVYYGRRVESDPAAMINTRTNGVIKDFAPFWIYQNSRWVPSYDTTRWVWNSQTTLFNRKGFELENKDPLGRYNAGLYGYGLTLPTAVLQNGHFQEGAYEGFEDYDFETNNCDVACPVARPFDWSTYKADFTTAQAHTGMYSLQVGVNSSAGISATLQPAADGVIAQLAGALKTDACGTNLKGMMASKNSILPNFAPIAGKKVLIGGWVKEANSCLCKAYTRNHILVSFVVGGATNTIQLSPSGNLVEGWQRYESVVDIPANATKMTVSLLASDSAVTYFDDIRIHPFNAQMKSFVYNAVSLRLMAELDENNYATFYEYDDDGTLVRVKKETERGVQTIKESRSALLKDEQ</sequence>
<name>A0ABS3Z2X6_9BACT</name>
<dbReference type="Gene3D" id="3.90.182.10">
    <property type="entry name" value="Toxin - Anthrax Protective Antigen,domain 1"/>
    <property type="match status" value="1"/>
</dbReference>
<dbReference type="InterPro" id="IPR011658">
    <property type="entry name" value="PA14_dom"/>
</dbReference>
<dbReference type="SMART" id="SM00758">
    <property type="entry name" value="PA14"/>
    <property type="match status" value="1"/>
</dbReference>
<dbReference type="SUPFAM" id="SSF56988">
    <property type="entry name" value="Anthrax protective antigen"/>
    <property type="match status" value="1"/>
</dbReference>
<proteinExistence type="predicted"/>
<evidence type="ECO:0000313" key="2">
    <source>
        <dbReference type="EMBL" id="MBO9204514.1"/>
    </source>
</evidence>